<dbReference type="EMBL" id="CP118868">
    <property type="protein sequence ID" value="WEG36107.1"/>
    <property type="molecule type" value="Genomic_DNA"/>
</dbReference>
<evidence type="ECO:0000256" key="6">
    <source>
        <dbReference type="SAM" id="Phobius"/>
    </source>
</evidence>
<evidence type="ECO:0000313" key="8">
    <source>
        <dbReference type="Proteomes" id="UP001220478"/>
    </source>
</evidence>
<proteinExistence type="predicted"/>
<dbReference type="InterPro" id="IPR005899">
    <property type="entry name" value="Na_pump_deCOase"/>
</dbReference>
<feature type="transmembrane region" description="Helical" evidence="6">
    <location>
        <begin position="12"/>
        <end position="37"/>
    </location>
</feature>
<accession>A0ABY8C9M2</accession>
<dbReference type="RefSeq" id="WP_315572101.1">
    <property type="nucleotide sequence ID" value="NZ_CP118868.1"/>
</dbReference>
<gene>
    <name evidence="7" type="ORF">PYS61_02770</name>
</gene>
<reference evidence="7 8" key="1">
    <citation type="submission" date="2023-02" db="EMBL/GenBank/DDBJ databases">
        <title>Novel Oscillospiraceae bacterial genomes.</title>
        <authorList>
            <person name="Srinivasan S."/>
            <person name="Austin M.N."/>
            <person name="Fiedler T.L."/>
            <person name="Strenk S.M."/>
            <person name="Agnew K.J."/>
            <person name="Nagana Gowda G.A."/>
            <person name="Raftery D."/>
            <person name="Beamer M.A."/>
            <person name="Achilles S.L."/>
            <person name="Wiesenfeld H.C."/>
            <person name="Fredricks D.N."/>
            <person name="Hillier S.L."/>
        </authorList>
    </citation>
    <scope>NUCLEOTIDE SEQUENCE [LARGE SCALE GENOMIC DNA]</scope>
    <source>
        <strain evidence="7 8">CHIC02 1186E3-8</strain>
    </source>
</reference>
<keyword evidence="5 6" id="KW-0472">Membrane</keyword>
<dbReference type="NCBIfam" id="TIGR01195">
    <property type="entry name" value="oadG_fam"/>
    <property type="match status" value="1"/>
</dbReference>
<dbReference type="Pfam" id="PF04277">
    <property type="entry name" value="OAD_gamma"/>
    <property type="match status" value="1"/>
</dbReference>
<keyword evidence="4 6" id="KW-1133">Transmembrane helix</keyword>
<sequence>MINLNHMTVLEGFVLSLFIILIVFLILWLLSLILSLLKYLPSAAGTETAEKAKKDGVTAQAAAADDTDREEYMVAVLTAACVAKRTLQKDVRIISCKRIK</sequence>
<evidence type="ECO:0000256" key="1">
    <source>
        <dbReference type="ARBA" id="ARBA00004236"/>
    </source>
</evidence>
<organism evidence="7 8">
    <name type="scientific">Amygdalobacter indicium</name>
    <dbReference type="NCBI Taxonomy" id="3029272"/>
    <lineage>
        <taxon>Bacteria</taxon>
        <taxon>Bacillati</taxon>
        <taxon>Bacillota</taxon>
        <taxon>Clostridia</taxon>
        <taxon>Eubacteriales</taxon>
        <taxon>Oscillospiraceae</taxon>
        <taxon>Amygdalobacter</taxon>
    </lineage>
</organism>
<name>A0ABY8C9M2_9FIRM</name>
<keyword evidence="2" id="KW-1003">Cell membrane</keyword>
<comment type="subcellular location">
    <subcellularLocation>
        <location evidence="1">Cell membrane</location>
    </subcellularLocation>
</comment>
<keyword evidence="8" id="KW-1185">Reference proteome</keyword>
<evidence type="ECO:0000256" key="2">
    <source>
        <dbReference type="ARBA" id="ARBA00022475"/>
    </source>
</evidence>
<evidence type="ECO:0000313" key="7">
    <source>
        <dbReference type="EMBL" id="WEG36107.1"/>
    </source>
</evidence>
<evidence type="ECO:0000256" key="3">
    <source>
        <dbReference type="ARBA" id="ARBA00022692"/>
    </source>
</evidence>
<evidence type="ECO:0000256" key="5">
    <source>
        <dbReference type="ARBA" id="ARBA00023136"/>
    </source>
</evidence>
<protein>
    <submittedName>
        <fullName evidence="7">OadG family transporter subunit</fullName>
    </submittedName>
</protein>
<evidence type="ECO:0000256" key="4">
    <source>
        <dbReference type="ARBA" id="ARBA00022989"/>
    </source>
</evidence>
<dbReference type="Proteomes" id="UP001220478">
    <property type="component" value="Chromosome"/>
</dbReference>
<keyword evidence="3 6" id="KW-0812">Transmembrane</keyword>